<evidence type="ECO:0000256" key="4">
    <source>
        <dbReference type="ARBA" id="ARBA00022519"/>
    </source>
</evidence>
<feature type="transmembrane region" description="Helical" evidence="11">
    <location>
        <begin position="201"/>
        <end position="222"/>
    </location>
</feature>
<dbReference type="GO" id="GO:0009103">
    <property type="term" value="P:lipopolysaccharide biosynthetic process"/>
    <property type="evidence" value="ECO:0007669"/>
    <property type="project" value="UniProtKB-KW"/>
</dbReference>
<dbReference type="GO" id="GO:0005886">
    <property type="term" value="C:plasma membrane"/>
    <property type="evidence" value="ECO:0007669"/>
    <property type="project" value="UniProtKB-SubCell"/>
</dbReference>
<evidence type="ECO:0000256" key="8">
    <source>
        <dbReference type="ARBA" id="ARBA00022989"/>
    </source>
</evidence>
<evidence type="ECO:0000256" key="7">
    <source>
        <dbReference type="ARBA" id="ARBA00022985"/>
    </source>
</evidence>
<protein>
    <submittedName>
        <fullName evidence="13">EamA family transporter</fullName>
    </submittedName>
</protein>
<evidence type="ECO:0000256" key="11">
    <source>
        <dbReference type="SAM" id="Phobius"/>
    </source>
</evidence>
<evidence type="ECO:0000259" key="12">
    <source>
        <dbReference type="Pfam" id="PF00892"/>
    </source>
</evidence>
<dbReference type="GO" id="GO:0022857">
    <property type="term" value="F:transmembrane transporter activity"/>
    <property type="evidence" value="ECO:0007669"/>
    <property type="project" value="InterPro"/>
</dbReference>
<feature type="transmembrane region" description="Helical" evidence="11">
    <location>
        <begin position="6"/>
        <end position="23"/>
    </location>
</feature>
<comment type="caution">
    <text evidence="13">The sequence shown here is derived from an EMBL/GenBank/DDBJ whole genome shotgun (WGS) entry which is preliminary data.</text>
</comment>
<keyword evidence="9" id="KW-0443">Lipid metabolism</keyword>
<feature type="transmembrane region" description="Helical" evidence="11">
    <location>
        <begin position="57"/>
        <end position="77"/>
    </location>
</feature>
<keyword evidence="5" id="KW-0441">Lipid A biosynthesis</keyword>
<feature type="transmembrane region" description="Helical" evidence="11">
    <location>
        <begin position="257"/>
        <end position="274"/>
    </location>
</feature>
<dbReference type="RefSeq" id="WP_130550249.1">
    <property type="nucleotide sequence ID" value="NZ_SHMC01000001.1"/>
</dbReference>
<name>A0A4Q8LHI9_9GAMM</name>
<feature type="domain" description="EamA" evidence="12">
    <location>
        <begin position="6"/>
        <end position="130"/>
    </location>
</feature>
<evidence type="ECO:0000256" key="9">
    <source>
        <dbReference type="ARBA" id="ARBA00023098"/>
    </source>
</evidence>
<feature type="transmembrane region" description="Helical" evidence="11">
    <location>
        <begin position="30"/>
        <end position="51"/>
    </location>
</feature>
<dbReference type="InterPro" id="IPR037185">
    <property type="entry name" value="EmrE-like"/>
</dbReference>
<dbReference type="EMBL" id="SHMC01000001">
    <property type="protein sequence ID" value="TAA28734.1"/>
    <property type="molecule type" value="Genomic_DNA"/>
</dbReference>
<keyword evidence="6 11" id="KW-0812">Transmembrane</keyword>
<keyword evidence="8 11" id="KW-1133">Transmembrane helix</keyword>
<keyword evidence="10 11" id="KW-0472">Membrane</keyword>
<dbReference type="GO" id="GO:0009245">
    <property type="term" value="P:lipid A biosynthetic process"/>
    <property type="evidence" value="ECO:0007669"/>
    <property type="project" value="UniProtKB-KW"/>
</dbReference>
<dbReference type="InterPro" id="IPR000390">
    <property type="entry name" value="Small_drug/metabolite_transptr"/>
</dbReference>
<feature type="domain" description="EamA" evidence="12">
    <location>
        <begin position="145"/>
        <end position="272"/>
    </location>
</feature>
<evidence type="ECO:0000313" key="14">
    <source>
        <dbReference type="Proteomes" id="UP000292627"/>
    </source>
</evidence>
<feature type="transmembrane region" description="Helical" evidence="11">
    <location>
        <begin position="228"/>
        <end position="250"/>
    </location>
</feature>
<feature type="transmembrane region" description="Helical" evidence="11">
    <location>
        <begin position="115"/>
        <end position="133"/>
    </location>
</feature>
<evidence type="ECO:0000256" key="1">
    <source>
        <dbReference type="ARBA" id="ARBA00004651"/>
    </source>
</evidence>
<organism evidence="13 14">
    <name type="scientific">Pseudoxanthomonas winnipegensis</name>
    <dbReference type="NCBI Taxonomy" id="2480810"/>
    <lineage>
        <taxon>Bacteria</taxon>
        <taxon>Pseudomonadati</taxon>
        <taxon>Pseudomonadota</taxon>
        <taxon>Gammaproteobacteria</taxon>
        <taxon>Lysobacterales</taxon>
        <taxon>Lysobacteraceae</taxon>
        <taxon>Pseudoxanthomonas</taxon>
    </lineage>
</organism>
<evidence type="ECO:0000256" key="3">
    <source>
        <dbReference type="ARBA" id="ARBA00022516"/>
    </source>
</evidence>
<dbReference type="AlphaFoldDB" id="A0A4Q8LHI9"/>
<proteinExistence type="predicted"/>
<dbReference type="SUPFAM" id="SSF103481">
    <property type="entry name" value="Multidrug resistance efflux transporter EmrE"/>
    <property type="match status" value="2"/>
</dbReference>
<keyword evidence="4" id="KW-0997">Cell inner membrane</keyword>
<reference evidence="13 14" key="1">
    <citation type="submission" date="2019-02" db="EMBL/GenBank/DDBJ databases">
        <title>WGS of Pseudoxanthomonas species novum from clinical isolates.</title>
        <authorList>
            <person name="Bernier A.-M."/>
            <person name="Bernard K."/>
            <person name="Vachon A."/>
        </authorList>
    </citation>
    <scope>NUCLEOTIDE SEQUENCE [LARGE SCALE GENOMIC DNA]</scope>
    <source>
        <strain evidence="13 14">NML171200</strain>
    </source>
</reference>
<feature type="transmembrane region" description="Helical" evidence="11">
    <location>
        <begin position="167"/>
        <end position="189"/>
    </location>
</feature>
<keyword evidence="7" id="KW-0448">Lipopolysaccharide biosynthesis</keyword>
<sequence length="275" mass="28713">MPLSVFCLVLFAALMHAGWNALVKDAPDKLLTTVLVSGFAALIAACALPFLPAPAAASWPFLVVSPLLQALYFALVARCYHVADMSQAYPLMRGAAPLLVAVVGVLWLGEHLAPRAWLGIAVVCTGVLGMALGSGRLHHAALPLLNAAVIAGYTLLDAAGARRSGHALSYTLWLFALTALPLLAWALLARRMAFLAYLRGNAARGLAGGVGTLLSYSLALWAMTRAPVALVAALRESAIVFGLGISVLLLKERPPRARLLAAGVIALGVAMLRLA</sequence>
<dbReference type="Proteomes" id="UP000292627">
    <property type="component" value="Unassembled WGS sequence"/>
</dbReference>
<evidence type="ECO:0000256" key="2">
    <source>
        <dbReference type="ARBA" id="ARBA00022475"/>
    </source>
</evidence>
<dbReference type="Gene3D" id="1.10.3730.20">
    <property type="match status" value="2"/>
</dbReference>
<dbReference type="InterPro" id="IPR000620">
    <property type="entry name" value="EamA_dom"/>
</dbReference>
<evidence type="ECO:0000256" key="5">
    <source>
        <dbReference type="ARBA" id="ARBA00022556"/>
    </source>
</evidence>
<dbReference type="OrthoDB" id="9783707at2"/>
<evidence type="ECO:0000313" key="13">
    <source>
        <dbReference type="EMBL" id="TAA28734.1"/>
    </source>
</evidence>
<keyword evidence="2" id="KW-1003">Cell membrane</keyword>
<accession>A0A4Q8LHI9</accession>
<evidence type="ECO:0000256" key="6">
    <source>
        <dbReference type="ARBA" id="ARBA00022692"/>
    </source>
</evidence>
<comment type="subcellular location">
    <subcellularLocation>
        <location evidence="1">Cell membrane</location>
        <topology evidence="1">Multi-pass membrane protein</topology>
    </subcellularLocation>
</comment>
<dbReference type="PANTHER" id="PTHR30561:SF9">
    <property type="entry name" value="4-AMINO-4-DEOXY-L-ARABINOSE-PHOSPHOUNDECAPRENOL FLIPPASE SUBUNIT ARNF-RELATED"/>
    <property type="match status" value="1"/>
</dbReference>
<keyword evidence="3" id="KW-0444">Lipid biosynthesis</keyword>
<feature type="transmembrane region" description="Helical" evidence="11">
    <location>
        <begin position="140"/>
        <end position="161"/>
    </location>
</feature>
<dbReference type="Pfam" id="PF00892">
    <property type="entry name" value="EamA"/>
    <property type="match status" value="2"/>
</dbReference>
<dbReference type="PANTHER" id="PTHR30561">
    <property type="entry name" value="SMR FAMILY PROTON-DEPENDENT DRUG EFFLUX TRANSPORTER SUGE"/>
    <property type="match status" value="1"/>
</dbReference>
<gene>
    <name evidence="13" type="ORF">EA660_03920</name>
</gene>
<evidence type="ECO:0000256" key="10">
    <source>
        <dbReference type="ARBA" id="ARBA00023136"/>
    </source>
</evidence>
<feature type="transmembrane region" description="Helical" evidence="11">
    <location>
        <begin position="89"/>
        <end position="109"/>
    </location>
</feature>